<evidence type="ECO:0000313" key="2">
    <source>
        <dbReference type="EMBL" id="KAF1945492.1"/>
    </source>
</evidence>
<name>A0A6A5T0N8_9PLEO</name>
<protein>
    <recommendedName>
        <fullName evidence="1">DUF7730 domain-containing protein</fullName>
    </recommendedName>
</protein>
<keyword evidence="3" id="KW-1185">Reference proteome</keyword>
<evidence type="ECO:0000313" key="3">
    <source>
        <dbReference type="Proteomes" id="UP000800038"/>
    </source>
</evidence>
<accession>A0A6A5T0N8</accession>
<reference evidence="2" key="1">
    <citation type="journal article" date="2020" name="Stud. Mycol.">
        <title>101 Dothideomycetes genomes: a test case for predicting lifestyles and emergence of pathogens.</title>
        <authorList>
            <person name="Haridas S."/>
            <person name="Albert R."/>
            <person name="Binder M."/>
            <person name="Bloem J."/>
            <person name="Labutti K."/>
            <person name="Salamov A."/>
            <person name="Andreopoulos B."/>
            <person name="Baker S."/>
            <person name="Barry K."/>
            <person name="Bills G."/>
            <person name="Bluhm B."/>
            <person name="Cannon C."/>
            <person name="Castanera R."/>
            <person name="Culley D."/>
            <person name="Daum C."/>
            <person name="Ezra D."/>
            <person name="Gonzalez J."/>
            <person name="Henrissat B."/>
            <person name="Kuo A."/>
            <person name="Liang C."/>
            <person name="Lipzen A."/>
            <person name="Lutzoni F."/>
            <person name="Magnuson J."/>
            <person name="Mondo S."/>
            <person name="Nolan M."/>
            <person name="Ohm R."/>
            <person name="Pangilinan J."/>
            <person name="Park H.-J."/>
            <person name="Ramirez L."/>
            <person name="Alfaro M."/>
            <person name="Sun H."/>
            <person name="Tritt A."/>
            <person name="Yoshinaga Y."/>
            <person name="Zwiers L.-H."/>
            <person name="Turgeon B."/>
            <person name="Goodwin S."/>
            <person name="Spatafora J."/>
            <person name="Crous P."/>
            <person name="Grigoriev I."/>
        </authorList>
    </citation>
    <scope>NUCLEOTIDE SEQUENCE</scope>
    <source>
        <strain evidence="2">CBS 161.51</strain>
    </source>
</reference>
<organism evidence="2 3">
    <name type="scientific">Clathrospora elynae</name>
    <dbReference type="NCBI Taxonomy" id="706981"/>
    <lineage>
        <taxon>Eukaryota</taxon>
        <taxon>Fungi</taxon>
        <taxon>Dikarya</taxon>
        <taxon>Ascomycota</taxon>
        <taxon>Pezizomycotina</taxon>
        <taxon>Dothideomycetes</taxon>
        <taxon>Pleosporomycetidae</taxon>
        <taxon>Pleosporales</taxon>
        <taxon>Diademaceae</taxon>
        <taxon>Clathrospora</taxon>
    </lineage>
</organism>
<sequence length="333" mass="37838">MGTDICLFSRARPGTHNPTQKLRGFLALPAELRNQIYAYYFGAEVRCEVAAVGFQRFLQRKPRTVKLSSGLLCQPVSKPRPATESKNEVEVIRISRPLGKHNVVQGLKTNWLGSLYALNLVCKQVHAETLAFLYHKTLFIFDAPKRIDNFLNIVSKPRLECIAKLQLHYDTYGDPGRTADCIWQDRHYQSWHRACKALSKKLVGVQHVAIWLHIHSSAPKFNLREKWVAPLLHFRRLTTKKTTPTHHGHKSSGGLDTVAIHIRTPLSRSPLTTFTNNRALAKASTHLHLLFGQAISLAILGATQKEAMTAFNMAWEGEYAQWRHHLQFAQTGW</sequence>
<dbReference type="InterPro" id="IPR056632">
    <property type="entry name" value="DUF7730"/>
</dbReference>
<evidence type="ECO:0000259" key="1">
    <source>
        <dbReference type="Pfam" id="PF24864"/>
    </source>
</evidence>
<dbReference type="EMBL" id="ML976009">
    <property type="protein sequence ID" value="KAF1945492.1"/>
    <property type="molecule type" value="Genomic_DNA"/>
</dbReference>
<dbReference type="PANTHER" id="PTHR38790">
    <property type="entry name" value="2EXR DOMAIN-CONTAINING PROTEIN-RELATED"/>
    <property type="match status" value="1"/>
</dbReference>
<dbReference type="PANTHER" id="PTHR38790:SF8">
    <property type="entry name" value="F-BOX DOMAIN-CONTAINING PROTEIN"/>
    <property type="match status" value="1"/>
</dbReference>
<feature type="domain" description="DUF7730" evidence="1">
    <location>
        <begin position="25"/>
        <end position="213"/>
    </location>
</feature>
<dbReference type="Pfam" id="PF24864">
    <property type="entry name" value="DUF7730"/>
    <property type="match status" value="1"/>
</dbReference>
<proteinExistence type="predicted"/>
<gene>
    <name evidence="2" type="ORF">EJ02DRAFT_500747</name>
</gene>
<dbReference type="AlphaFoldDB" id="A0A6A5T0N8"/>
<dbReference type="Proteomes" id="UP000800038">
    <property type="component" value="Unassembled WGS sequence"/>
</dbReference>
<dbReference type="OrthoDB" id="4757095at2759"/>